<evidence type="ECO:0000313" key="2">
    <source>
        <dbReference type="EMBL" id="KAL3405271.1"/>
    </source>
</evidence>
<feature type="compositionally biased region" description="Acidic residues" evidence="1">
    <location>
        <begin position="112"/>
        <end position="131"/>
    </location>
</feature>
<dbReference type="InterPro" id="IPR043502">
    <property type="entry name" value="DNA/RNA_pol_sf"/>
</dbReference>
<dbReference type="GO" id="GO:0071897">
    <property type="term" value="P:DNA biosynthetic process"/>
    <property type="evidence" value="ECO:0007669"/>
    <property type="project" value="UniProtKB-ARBA"/>
</dbReference>
<dbReference type="PANTHER" id="PTHR31511">
    <property type="entry name" value="PROTEIN CBG23764"/>
    <property type="match status" value="1"/>
</dbReference>
<organism evidence="2 3">
    <name type="scientific">Trichogramma kaykai</name>
    <dbReference type="NCBI Taxonomy" id="54128"/>
    <lineage>
        <taxon>Eukaryota</taxon>
        <taxon>Metazoa</taxon>
        <taxon>Ecdysozoa</taxon>
        <taxon>Arthropoda</taxon>
        <taxon>Hexapoda</taxon>
        <taxon>Insecta</taxon>
        <taxon>Pterygota</taxon>
        <taxon>Neoptera</taxon>
        <taxon>Endopterygota</taxon>
        <taxon>Hymenoptera</taxon>
        <taxon>Apocrita</taxon>
        <taxon>Proctotrupomorpha</taxon>
        <taxon>Chalcidoidea</taxon>
        <taxon>Trichogrammatidae</taxon>
        <taxon>Trichogramma</taxon>
    </lineage>
</organism>
<dbReference type="SUPFAM" id="SSF56672">
    <property type="entry name" value="DNA/RNA polymerases"/>
    <property type="match status" value="1"/>
</dbReference>
<dbReference type="SUPFAM" id="SSF53098">
    <property type="entry name" value="Ribonuclease H-like"/>
    <property type="match status" value="1"/>
</dbReference>
<dbReference type="SUPFAM" id="SSF54060">
    <property type="entry name" value="His-Me finger endonucleases"/>
    <property type="match status" value="1"/>
</dbReference>
<dbReference type="InterPro" id="IPR023211">
    <property type="entry name" value="DNA_pol_palm_dom_sf"/>
</dbReference>
<gene>
    <name evidence="2" type="ORF">TKK_002304</name>
</gene>
<evidence type="ECO:0000313" key="3">
    <source>
        <dbReference type="Proteomes" id="UP001627154"/>
    </source>
</evidence>
<sequence>MASANEIMQNVANLKAIRNIANLGQEEVEQLLERCNSTIAGIAQFFPGRRNMIRRASLLIEVQALQKKLQNRLLNNIQHADMDTSDDDDDDEPLDERVGGEIADNGEKKEEEVDEAAAEISNGEEEEEENNEAIGENSNGEEENTEGTANLVRNRVSNDNLVWRDTERMFRSAVRMGEIVNNTHVDVGVFVSDCFPLFKIKIEEIVVKQPIKCYCVLELEFKSPRIGDEKLITKWLHTNAMIIFETTNLSEWYDEYVKAYIDKRIDSFCENGSGWTVNRIIKLTVVMLNYEPFKGASFIPLPKQISNKGATVNVINKDEKCFMWSILAALHPDHTNRNRVQHYLSHVNELNFGDLKFPIKVCDIDKFEKLNPTIAINLHKLRIKNGEYIVNPCRCSKKDYMHDKNIKLINLLYLQNYYKDEGMDDVETAKLNYLEDPPVAQAEEIKAHYVLITSMDALLNSQISKNGHKLHLCDGCYSRFHSKQKLDEHIPYCGKMNGFTRVKMPETKNNEDILCFKNHKHKLKIPYVIYADFETVLKPCTDSSNITHRHEAFSIGYYLKCSFDESQSVYRSYRMTREDQTSPATWFVDELSSIANRLETIYKTPKKMIITKEQQKEFEKATICYICNKFMNRNHETNYPVRDHDHFSGLYRGACHNKCNLQFVDSRCIPVIFHNLSNYDAHIFIQELNALIKGGVKVLGANKERYITFSKYIHGSIISYRFIDSLKFLLASLDTVSSRLPEKPIVQKVFTADDNYNSEDIDLLTSKGIFPYEYITDLSKLSETSLPPIEYSSLSDSSVSEKDYAHTQKVWSTFDVKDIGQYSDIYLKTDVLLLADVFENFHDSCLKYYELDRAYYCLTPSFTWSAMLKYTDIKLELITDVDMYTFIERGLRGGLTQASTRYAKSNCKYMREGYDPSKQDNYLMYFDVNNLYGYAMSEPLPYGDFYWVDEKELDVTNSESIKRFLEPTGEDGYILEVDLKYPKEIHDAHSDLPFCPEHKIPPGGKSKKLLATLHDKKNYVIHYSLLKEALDHGLILEKVHKILHFNQKPWLKKYIDLNTRRRQESTNEFDRNLFKLFNNACFGKFIENKRKRVQIHLTNHWDRRYGASYYIAQPNFHSIEYFNEDFAAIQMRNTSIYLDKPVYVGLSILDISKRLMYDFHYDIMHNAVSTPKNLKLLYTDTDSFIYSIYNDDIYEIMKDKIDHFDTSEYPDPNQFDMPRVNKKVIGLLKDEFKGSIFLEYVALRAKAYYCKYEQNAEADAELKKAKGVNRHVVKKTITGDHYKQ</sequence>
<dbReference type="EMBL" id="JBJJXI010000021">
    <property type="protein sequence ID" value="KAL3405271.1"/>
    <property type="molecule type" value="Genomic_DNA"/>
</dbReference>
<dbReference type="Proteomes" id="UP001627154">
    <property type="component" value="Unassembled WGS sequence"/>
</dbReference>
<evidence type="ECO:0008006" key="4">
    <source>
        <dbReference type="Google" id="ProtNLM"/>
    </source>
</evidence>
<accession>A0ABD2XJ83</accession>
<dbReference type="InterPro" id="IPR038563">
    <property type="entry name" value="Endonuclease_7_sf"/>
</dbReference>
<proteinExistence type="predicted"/>
<name>A0ABD2XJ83_9HYME</name>
<feature type="region of interest" description="Disordered" evidence="1">
    <location>
        <begin position="80"/>
        <end position="149"/>
    </location>
</feature>
<protein>
    <recommendedName>
        <fullName evidence="4">DNA-directed DNA polymerase</fullName>
    </recommendedName>
</protein>
<comment type="caution">
    <text evidence="2">The sequence shown here is derived from an EMBL/GenBank/DDBJ whole genome shotgun (WGS) entry which is preliminary data.</text>
</comment>
<dbReference type="PANTHER" id="PTHR31511:SF12">
    <property type="entry name" value="RHO TERMINATION FACTOR N-TERMINAL DOMAIN-CONTAINING PROTEIN"/>
    <property type="match status" value="1"/>
</dbReference>
<keyword evidence="3" id="KW-1185">Reference proteome</keyword>
<feature type="compositionally biased region" description="Basic and acidic residues" evidence="1">
    <location>
        <begin position="95"/>
        <end position="111"/>
    </location>
</feature>
<dbReference type="Gene3D" id="3.40.1800.10">
    <property type="entry name" value="His-Me finger endonucleases"/>
    <property type="match status" value="1"/>
</dbReference>
<dbReference type="InterPro" id="IPR044925">
    <property type="entry name" value="His-Me_finger_sf"/>
</dbReference>
<evidence type="ECO:0000256" key="1">
    <source>
        <dbReference type="SAM" id="MobiDB-lite"/>
    </source>
</evidence>
<feature type="compositionally biased region" description="Acidic residues" evidence="1">
    <location>
        <begin position="83"/>
        <end position="94"/>
    </location>
</feature>
<dbReference type="InterPro" id="IPR012337">
    <property type="entry name" value="RNaseH-like_sf"/>
</dbReference>
<reference evidence="2 3" key="1">
    <citation type="journal article" date="2024" name="bioRxiv">
        <title>A reference genome for Trichogramma kaykai: A tiny desert-dwelling parasitoid wasp with competing sex-ratio distorters.</title>
        <authorList>
            <person name="Culotta J."/>
            <person name="Lindsey A.R."/>
        </authorList>
    </citation>
    <scope>NUCLEOTIDE SEQUENCE [LARGE SCALE GENOMIC DNA]</scope>
    <source>
        <strain evidence="2 3">KSX58</strain>
    </source>
</reference>
<dbReference type="Gene3D" id="3.90.1600.10">
    <property type="entry name" value="Palm domain of DNA polymerase"/>
    <property type="match status" value="1"/>
</dbReference>
<dbReference type="GO" id="GO:0042575">
    <property type="term" value="C:DNA polymerase complex"/>
    <property type="evidence" value="ECO:0007669"/>
    <property type="project" value="UniProtKB-ARBA"/>
</dbReference>